<sequence length="103" mass="11469">MEAEMKIGIDTADEKGNETKALVKKKNESSHISVKEFLNYLKTAYQLQDNESGGDGILMSGGMKDAVDWLKSKENQELLRINSICCQTSDTLLQEDAKVNADR</sequence>
<evidence type="ECO:0000313" key="2">
    <source>
        <dbReference type="Proteomes" id="UP001152888"/>
    </source>
</evidence>
<dbReference type="AlphaFoldDB" id="A0A9P0PF76"/>
<proteinExistence type="predicted"/>
<dbReference type="OrthoDB" id="550012at2759"/>
<keyword evidence="2" id="KW-1185">Reference proteome</keyword>
<protein>
    <submittedName>
        <fullName evidence="1">Uncharacterized protein</fullName>
    </submittedName>
</protein>
<comment type="caution">
    <text evidence="1">The sequence shown here is derived from an EMBL/GenBank/DDBJ whole genome shotgun (WGS) entry which is preliminary data.</text>
</comment>
<reference evidence="1" key="1">
    <citation type="submission" date="2022-03" db="EMBL/GenBank/DDBJ databases">
        <authorList>
            <person name="Sayadi A."/>
        </authorList>
    </citation>
    <scope>NUCLEOTIDE SEQUENCE</scope>
</reference>
<name>A0A9P0PF76_ACAOB</name>
<evidence type="ECO:0000313" key="1">
    <source>
        <dbReference type="EMBL" id="CAH1981640.1"/>
    </source>
</evidence>
<dbReference type="Proteomes" id="UP001152888">
    <property type="component" value="Unassembled WGS sequence"/>
</dbReference>
<gene>
    <name evidence="1" type="ORF">ACAOBT_LOCUS14589</name>
</gene>
<organism evidence="1 2">
    <name type="scientific">Acanthoscelides obtectus</name>
    <name type="common">Bean weevil</name>
    <name type="synonym">Bruchus obtectus</name>
    <dbReference type="NCBI Taxonomy" id="200917"/>
    <lineage>
        <taxon>Eukaryota</taxon>
        <taxon>Metazoa</taxon>
        <taxon>Ecdysozoa</taxon>
        <taxon>Arthropoda</taxon>
        <taxon>Hexapoda</taxon>
        <taxon>Insecta</taxon>
        <taxon>Pterygota</taxon>
        <taxon>Neoptera</taxon>
        <taxon>Endopterygota</taxon>
        <taxon>Coleoptera</taxon>
        <taxon>Polyphaga</taxon>
        <taxon>Cucujiformia</taxon>
        <taxon>Chrysomeloidea</taxon>
        <taxon>Chrysomelidae</taxon>
        <taxon>Bruchinae</taxon>
        <taxon>Bruchini</taxon>
        <taxon>Acanthoscelides</taxon>
    </lineage>
</organism>
<dbReference type="EMBL" id="CAKOFQ010006911">
    <property type="protein sequence ID" value="CAH1981640.1"/>
    <property type="molecule type" value="Genomic_DNA"/>
</dbReference>
<accession>A0A9P0PF76</accession>